<evidence type="ECO:0000313" key="2">
    <source>
        <dbReference type="EMBL" id="CAE0361418.1"/>
    </source>
</evidence>
<dbReference type="EMBL" id="HBIJ01003108">
    <property type="protein sequence ID" value="CAE0361418.1"/>
    <property type="molecule type" value="Transcribed_RNA"/>
</dbReference>
<protein>
    <submittedName>
        <fullName evidence="2">Uncharacterized protein</fullName>
    </submittedName>
</protein>
<dbReference type="AlphaFoldDB" id="A0A7S3JQ96"/>
<sequence>MELAQTQNKCTDILLNHSDAQAGRAALEALNVQYLHTIDSLELKFEFENKECQKISQQLTQKKEQELRLLSSLRQVKREHTTYKEELDLLKQTHQDEIEEAEAEAVACRRATISMNDYIYKQKLDAATAAAFAAGMATTQNDFPTISTQNFSVESISVDTHDLLSPQLENNIHTNSISVQTAPLQTYSTQNTSVDTHDLLLLPQFENNTHTSSISVQTTPLQTYSTESQCNILFKQVVSPPPPKAFIPPLTTQAVQTYFEETIKKDEAITVYPTMINVMCATDDEWIQKIKSENEAANAACTAAYSLLTNATNQELATVARRDRGRAQKIATLNSELQNILFVNEKLLRKVEEDIRTAQFEEQRASNGRSTKVSEIMASLIKQFEENDKALAEQKCVAQISQFQKICSKHQSKTKNDASFSKIQGEVSNQVVRTTVKFAQEEALTQARSLTAGIRLAQASSRDLDGSISDEAIAEREKLQYEIKQKQSLLIENPMLSQENNTLTEKDEDLSALPIEKQLQITKVLLQKAQEKNDLDDQRSKQIIHDLRCTINTTENKFNLERDKRLRDQVRRKYSTPNSVKSEISEEISALCALFTEDVRPSTSPSLAECDDMTILRNKIHSLKQNLLQNKSKQISPTKKIKSEAHDSTAHKLAPQEDFHYHNNFMLPHLKTEQSKSLNDHIEGCASRSRLTVLSRPPEFISNQIPLALQVHRRSALRKLAIMPLIIGKNQSSIRRTRSARVS</sequence>
<reference evidence="2" key="1">
    <citation type="submission" date="2021-01" db="EMBL/GenBank/DDBJ databases">
        <authorList>
            <person name="Corre E."/>
            <person name="Pelletier E."/>
            <person name="Niang G."/>
            <person name="Scheremetjew M."/>
            <person name="Finn R."/>
            <person name="Kale V."/>
            <person name="Holt S."/>
            <person name="Cochrane G."/>
            <person name="Meng A."/>
            <person name="Brown T."/>
            <person name="Cohen L."/>
        </authorList>
    </citation>
    <scope>NUCLEOTIDE SEQUENCE</scope>
    <source>
        <strain evidence="2">CCMP1510</strain>
    </source>
</reference>
<name>A0A7S3JQ96_9STRA</name>
<organism evidence="2">
    <name type="scientific">Aureoumbra lagunensis</name>
    <dbReference type="NCBI Taxonomy" id="44058"/>
    <lineage>
        <taxon>Eukaryota</taxon>
        <taxon>Sar</taxon>
        <taxon>Stramenopiles</taxon>
        <taxon>Ochrophyta</taxon>
        <taxon>Pelagophyceae</taxon>
        <taxon>Pelagomonadales</taxon>
        <taxon>Aureoumbra</taxon>
    </lineage>
</organism>
<accession>A0A7S3JQ96</accession>
<feature type="coiled-coil region" evidence="1">
    <location>
        <begin position="38"/>
        <end position="111"/>
    </location>
</feature>
<gene>
    <name evidence="2" type="ORF">ALAG00032_LOCUS2151</name>
</gene>
<evidence type="ECO:0000256" key="1">
    <source>
        <dbReference type="SAM" id="Coils"/>
    </source>
</evidence>
<proteinExistence type="predicted"/>
<keyword evidence="1" id="KW-0175">Coiled coil</keyword>